<dbReference type="Pfam" id="PF10477">
    <property type="entry name" value="EIF4E-T"/>
    <property type="match status" value="1"/>
</dbReference>
<comment type="caution">
    <text evidence="2">The sequence shown here is derived from an EMBL/GenBank/DDBJ whole genome shotgun (WGS) entry which is preliminary data.</text>
</comment>
<feature type="compositionally biased region" description="Basic and acidic residues" evidence="1">
    <location>
        <begin position="248"/>
        <end position="257"/>
    </location>
</feature>
<organism evidence="2 3">
    <name type="scientific">Phrynosoma platyrhinos</name>
    <name type="common">Desert horned lizard</name>
    <dbReference type="NCBI Taxonomy" id="52577"/>
    <lineage>
        <taxon>Eukaryota</taxon>
        <taxon>Metazoa</taxon>
        <taxon>Chordata</taxon>
        <taxon>Craniata</taxon>
        <taxon>Vertebrata</taxon>
        <taxon>Euteleostomi</taxon>
        <taxon>Lepidosauria</taxon>
        <taxon>Squamata</taxon>
        <taxon>Bifurcata</taxon>
        <taxon>Unidentata</taxon>
        <taxon>Episquamata</taxon>
        <taxon>Toxicofera</taxon>
        <taxon>Iguania</taxon>
        <taxon>Phrynosomatidae</taxon>
        <taxon>Phrynosomatinae</taxon>
        <taxon>Phrynosoma</taxon>
    </lineage>
</organism>
<sequence>MSLFLTGPLSKWREKAPPPFWEGLENMLKHSQAHTERYGPKMAAETTTIVSGRTGEDSEVRIGSDGVWDPEKWHASLYPNSGRTSPVEGLKKDPDSDRTSLVRRLIGDLGAAGRPAVLLVERPQHLDERFGARLVPLRPESAFAAPAAHLADMNPLELQQTAIEGFSFPHDLSMQVNAYQPGFSKVQMDKNRDGFRNREPAAFPVRGSCRPREFAVRGEQARLPPALGLLHAALPGQPLRQRPGVQVEVRREEDPHHGVPRPGGGHLPPPRPPGPPGPSRAHGTAGAPAAPGIGPEDAGAGHPPAAPSAVAPGG</sequence>
<keyword evidence="3" id="KW-1185">Reference proteome</keyword>
<name>A0ABQ7T727_PHRPL</name>
<evidence type="ECO:0000256" key="1">
    <source>
        <dbReference type="SAM" id="MobiDB-lite"/>
    </source>
</evidence>
<dbReference type="EMBL" id="JAIPUX010001211">
    <property type="protein sequence ID" value="KAH0625540.1"/>
    <property type="molecule type" value="Genomic_DNA"/>
</dbReference>
<reference evidence="2 3" key="1">
    <citation type="journal article" date="2022" name="Gigascience">
        <title>A chromosome-level genome assembly and annotation of the desert horned lizard, Phrynosoma platyrhinos, provides insight into chromosomal rearrangements among reptiles.</title>
        <authorList>
            <person name="Koochekian N."/>
            <person name="Ascanio A."/>
            <person name="Farleigh K."/>
            <person name="Card D.C."/>
            <person name="Schield D.R."/>
            <person name="Castoe T.A."/>
            <person name="Jezkova T."/>
        </authorList>
    </citation>
    <scope>NUCLEOTIDE SEQUENCE [LARGE SCALE GENOMIC DNA]</scope>
    <source>
        <strain evidence="2">NK-2021</strain>
    </source>
</reference>
<evidence type="ECO:0000313" key="2">
    <source>
        <dbReference type="EMBL" id="KAH0625540.1"/>
    </source>
</evidence>
<feature type="region of interest" description="Disordered" evidence="1">
    <location>
        <begin position="234"/>
        <end position="314"/>
    </location>
</feature>
<gene>
    <name evidence="2" type="ORF">JD844_015086</name>
</gene>
<dbReference type="InterPro" id="IPR018862">
    <property type="entry name" value="eIF4E-T"/>
</dbReference>
<feature type="compositionally biased region" description="Pro residues" evidence="1">
    <location>
        <begin position="267"/>
        <end position="278"/>
    </location>
</feature>
<feature type="region of interest" description="Disordered" evidence="1">
    <location>
        <begin position="73"/>
        <end position="96"/>
    </location>
</feature>
<proteinExistence type="predicted"/>
<feature type="compositionally biased region" description="Low complexity" evidence="1">
    <location>
        <begin position="279"/>
        <end position="314"/>
    </location>
</feature>
<protein>
    <submittedName>
        <fullName evidence="2">Uncharacterized protein</fullName>
    </submittedName>
</protein>
<evidence type="ECO:0000313" key="3">
    <source>
        <dbReference type="Proteomes" id="UP000826234"/>
    </source>
</evidence>
<dbReference type="Proteomes" id="UP000826234">
    <property type="component" value="Unassembled WGS sequence"/>
</dbReference>
<accession>A0ABQ7T727</accession>